<evidence type="ECO:0000313" key="3">
    <source>
        <dbReference type="Proteomes" id="UP000215433"/>
    </source>
</evidence>
<dbReference type="RefSeq" id="WP_093960506.1">
    <property type="nucleotide sequence ID" value="NZ_NEWD01000016.1"/>
</dbReference>
<evidence type="ECO:0000256" key="1">
    <source>
        <dbReference type="SAM" id="MobiDB-lite"/>
    </source>
</evidence>
<evidence type="ECO:0000313" key="2">
    <source>
        <dbReference type="EMBL" id="OXN00487.1"/>
    </source>
</evidence>
<protein>
    <submittedName>
        <fullName evidence="2">Phosphoribosylglycinamide synthetase</fullName>
    </submittedName>
</protein>
<dbReference type="OrthoDB" id="3239358at2"/>
<feature type="region of interest" description="Disordered" evidence="1">
    <location>
        <begin position="153"/>
        <end position="187"/>
    </location>
</feature>
<accession>A0A229VY06</accession>
<organism evidence="2 3">
    <name type="scientific">Bifidobacterium vansinderenii</name>
    <dbReference type="NCBI Taxonomy" id="1984871"/>
    <lineage>
        <taxon>Bacteria</taxon>
        <taxon>Bacillati</taxon>
        <taxon>Actinomycetota</taxon>
        <taxon>Actinomycetes</taxon>
        <taxon>Bifidobacteriales</taxon>
        <taxon>Bifidobacteriaceae</taxon>
        <taxon>Bifidobacterium</taxon>
    </lineage>
</organism>
<name>A0A229VY06_9BIFI</name>
<comment type="caution">
    <text evidence="2">The sequence shown here is derived from an EMBL/GenBank/DDBJ whole genome shotgun (WGS) entry which is preliminary data.</text>
</comment>
<keyword evidence="3" id="KW-1185">Reference proteome</keyword>
<reference evidence="2 3" key="1">
    <citation type="submission" date="2017-05" db="EMBL/GenBank/DDBJ databases">
        <title>Bifidobacterium vansinderenii sp. nov.</title>
        <authorList>
            <person name="Lugli G.A."/>
            <person name="Duranti S."/>
            <person name="Mangifesta M."/>
        </authorList>
    </citation>
    <scope>NUCLEOTIDE SEQUENCE [LARGE SCALE GENOMIC DNA]</scope>
    <source>
        <strain evidence="2 3">Tam10B</strain>
    </source>
</reference>
<gene>
    <name evidence="2" type="ORF">Tam10B_1357</name>
</gene>
<dbReference type="EMBL" id="NEWD01000016">
    <property type="protein sequence ID" value="OXN00487.1"/>
    <property type="molecule type" value="Genomic_DNA"/>
</dbReference>
<sequence>MSENNENEYDFDEMVRRAEASGERNIWLRVAAERLSIVRYVFLVQIEDGIPTAPQRAALEYADAVLIGWPDTDAEDVVDVQGDELRVITGHVKMMEEYISRFRECERENSIDGMTDVLIRISEQVAEIRKRFQPGFPLPTFAEIRRVVQEEWDEDMDRIDPDSSGSASEVENESKVEDAEQRAGGQA</sequence>
<proteinExistence type="predicted"/>
<dbReference type="Proteomes" id="UP000215433">
    <property type="component" value="Unassembled WGS sequence"/>
</dbReference>
<feature type="compositionally biased region" description="Basic and acidic residues" evidence="1">
    <location>
        <begin position="172"/>
        <end position="181"/>
    </location>
</feature>
<dbReference type="AlphaFoldDB" id="A0A229VY06"/>